<protein>
    <recommendedName>
        <fullName evidence="4">Chromate transporter</fullName>
    </recommendedName>
</protein>
<keyword evidence="1" id="KW-1133">Transmembrane helix</keyword>
<dbReference type="Proteomes" id="UP001208017">
    <property type="component" value="Unassembled WGS sequence"/>
</dbReference>
<organism evidence="2 3">
    <name type="scientific">Tumebacillus lacus</name>
    <dbReference type="NCBI Taxonomy" id="2995335"/>
    <lineage>
        <taxon>Bacteria</taxon>
        <taxon>Bacillati</taxon>
        <taxon>Bacillota</taxon>
        <taxon>Bacilli</taxon>
        <taxon>Bacillales</taxon>
        <taxon>Alicyclobacillaceae</taxon>
        <taxon>Tumebacillus</taxon>
    </lineage>
</organism>
<dbReference type="EMBL" id="JAPMLT010000017">
    <property type="protein sequence ID" value="MCX7572241.1"/>
    <property type="molecule type" value="Genomic_DNA"/>
</dbReference>
<feature type="transmembrane region" description="Helical" evidence="1">
    <location>
        <begin position="75"/>
        <end position="93"/>
    </location>
</feature>
<proteinExistence type="predicted"/>
<evidence type="ECO:0000313" key="2">
    <source>
        <dbReference type="EMBL" id="MCX7572241.1"/>
    </source>
</evidence>
<evidence type="ECO:0000256" key="1">
    <source>
        <dbReference type="SAM" id="Phobius"/>
    </source>
</evidence>
<comment type="caution">
    <text evidence="2">The sequence shown here is derived from an EMBL/GenBank/DDBJ whole genome shotgun (WGS) entry which is preliminary data.</text>
</comment>
<keyword evidence="1" id="KW-0472">Membrane</keyword>
<keyword evidence="3" id="KW-1185">Reference proteome</keyword>
<feature type="transmembrane region" description="Helical" evidence="1">
    <location>
        <begin position="43"/>
        <end position="63"/>
    </location>
</feature>
<feature type="transmembrane region" description="Helical" evidence="1">
    <location>
        <begin position="123"/>
        <end position="140"/>
    </location>
</feature>
<sequence length="157" mass="17854">MGIIQEEVPELRVQYQGNIPELHDTLEKNPVYLVVIGKIMTPIGVTFLSVVAVLSLFLTMMYTGSLPSWGEKTGVIFNMIGTILFLLLGYLFISDKKFWARSRSTGVLITFSFLLVYISHDWFVKLIILSGIVSTIFYLAKRREKKVQVPPQKGTYM</sequence>
<name>A0ABT3X9A5_9BACL</name>
<keyword evidence="1" id="KW-0812">Transmembrane</keyword>
<accession>A0ABT3X9A5</accession>
<evidence type="ECO:0008006" key="4">
    <source>
        <dbReference type="Google" id="ProtNLM"/>
    </source>
</evidence>
<gene>
    <name evidence="2" type="ORF">OS242_20235</name>
</gene>
<reference evidence="2 3" key="1">
    <citation type="submission" date="2022-11" db="EMBL/GenBank/DDBJ databases">
        <title>Study of microbial diversity in lake waters.</title>
        <authorList>
            <person name="Zhang J."/>
        </authorList>
    </citation>
    <scope>NUCLEOTIDE SEQUENCE [LARGE SCALE GENOMIC DNA]</scope>
    <source>
        <strain evidence="2 3">DT12</strain>
    </source>
</reference>
<evidence type="ECO:0000313" key="3">
    <source>
        <dbReference type="Proteomes" id="UP001208017"/>
    </source>
</evidence>